<proteinExistence type="predicted"/>
<comment type="caution">
    <text evidence="1">The sequence shown here is derived from an EMBL/GenBank/DDBJ whole genome shotgun (WGS) entry which is preliminary data.</text>
</comment>
<dbReference type="AlphaFoldDB" id="A0A9W9R438"/>
<evidence type="ECO:0000313" key="1">
    <source>
        <dbReference type="EMBL" id="KAJ5353358.1"/>
    </source>
</evidence>
<sequence>MNFKPFIVFCLSAFQAYLWAWSYKLHTPRFPSDSMGRLDGAANWVKLEVNRGGVDVMLEFFWEVIRLIVLCKVVKRVMGYLDDALMIFYWNVYVPHMHCYLLAFGNWITALWKDAWEHSPFPPHTLDREKDRNSEAFLDLVTKSEPSPWLNHGDSKILRRSLRIQARVKRLSQGQK</sequence>
<reference evidence="1" key="2">
    <citation type="journal article" date="2023" name="IMA Fungus">
        <title>Comparative genomic study of the Penicillium genus elucidates a diverse pangenome and 15 lateral gene transfer events.</title>
        <authorList>
            <person name="Petersen C."/>
            <person name="Sorensen T."/>
            <person name="Nielsen M.R."/>
            <person name="Sondergaard T.E."/>
            <person name="Sorensen J.L."/>
            <person name="Fitzpatrick D.A."/>
            <person name="Frisvad J.C."/>
            <person name="Nielsen K.L."/>
        </authorList>
    </citation>
    <scope>NUCLEOTIDE SEQUENCE</scope>
    <source>
        <strain evidence="1">IBT 35673</strain>
    </source>
</reference>
<accession>A0A9W9R438</accession>
<dbReference type="EMBL" id="JAPZBQ010000001">
    <property type="protein sequence ID" value="KAJ5353358.1"/>
    <property type="molecule type" value="Genomic_DNA"/>
</dbReference>
<gene>
    <name evidence="1" type="ORF">N7452_002332</name>
</gene>
<name>A0A9W9R438_PENBR</name>
<dbReference type="Proteomes" id="UP001147695">
    <property type="component" value="Unassembled WGS sequence"/>
</dbReference>
<reference evidence="1" key="1">
    <citation type="submission" date="2022-12" db="EMBL/GenBank/DDBJ databases">
        <authorList>
            <person name="Petersen C."/>
        </authorList>
    </citation>
    <scope>NUCLEOTIDE SEQUENCE</scope>
    <source>
        <strain evidence="1">IBT 35673</strain>
    </source>
</reference>
<evidence type="ECO:0000313" key="2">
    <source>
        <dbReference type="Proteomes" id="UP001147695"/>
    </source>
</evidence>
<organism evidence="1 2">
    <name type="scientific">Penicillium brevicompactum</name>
    <dbReference type="NCBI Taxonomy" id="5074"/>
    <lineage>
        <taxon>Eukaryota</taxon>
        <taxon>Fungi</taxon>
        <taxon>Dikarya</taxon>
        <taxon>Ascomycota</taxon>
        <taxon>Pezizomycotina</taxon>
        <taxon>Eurotiomycetes</taxon>
        <taxon>Eurotiomycetidae</taxon>
        <taxon>Eurotiales</taxon>
        <taxon>Aspergillaceae</taxon>
        <taxon>Penicillium</taxon>
    </lineage>
</organism>
<protein>
    <submittedName>
        <fullName evidence="1">Uncharacterized protein</fullName>
    </submittedName>
</protein>